<dbReference type="InterPro" id="IPR043502">
    <property type="entry name" value="DNA/RNA_pol_sf"/>
</dbReference>
<keyword evidence="1" id="KW-0479">Metal-binding</keyword>
<evidence type="ECO:0000313" key="6">
    <source>
        <dbReference type="Proteomes" id="UP000326396"/>
    </source>
</evidence>
<dbReference type="PROSITE" id="PS50994">
    <property type="entry name" value="INTEGRASE"/>
    <property type="match status" value="1"/>
</dbReference>
<dbReference type="Pfam" id="PF07727">
    <property type="entry name" value="RVT_2"/>
    <property type="match status" value="1"/>
</dbReference>
<dbReference type="PANTHER" id="PTHR42648">
    <property type="entry name" value="TRANSPOSASE, PUTATIVE-RELATED"/>
    <property type="match status" value="1"/>
</dbReference>
<feature type="domain" description="Integrase catalytic" evidence="4">
    <location>
        <begin position="169"/>
        <end position="335"/>
    </location>
</feature>
<organism evidence="5 6">
    <name type="scientific">Mikania micrantha</name>
    <name type="common">bitter vine</name>
    <dbReference type="NCBI Taxonomy" id="192012"/>
    <lineage>
        <taxon>Eukaryota</taxon>
        <taxon>Viridiplantae</taxon>
        <taxon>Streptophyta</taxon>
        <taxon>Embryophyta</taxon>
        <taxon>Tracheophyta</taxon>
        <taxon>Spermatophyta</taxon>
        <taxon>Magnoliopsida</taxon>
        <taxon>eudicotyledons</taxon>
        <taxon>Gunneridae</taxon>
        <taxon>Pentapetalae</taxon>
        <taxon>asterids</taxon>
        <taxon>campanulids</taxon>
        <taxon>Asterales</taxon>
        <taxon>Asteraceae</taxon>
        <taxon>Asteroideae</taxon>
        <taxon>Heliantheae alliance</taxon>
        <taxon>Eupatorieae</taxon>
        <taxon>Mikania</taxon>
    </lineage>
</organism>
<dbReference type="InterPro" id="IPR039537">
    <property type="entry name" value="Retrotran_Ty1/copia-like"/>
</dbReference>
<evidence type="ECO:0000313" key="5">
    <source>
        <dbReference type="EMBL" id="KAD4179873.1"/>
    </source>
</evidence>
<dbReference type="InterPro" id="IPR001584">
    <property type="entry name" value="Integrase_cat-core"/>
</dbReference>
<dbReference type="GO" id="GO:0015074">
    <property type="term" value="P:DNA integration"/>
    <property type="evidence" value="ECO:0007669"/>
    <property type="project" value="InterPro"/>
</dbReference>
<keyword evidence="2" id="KW-0378">Hydrolase</keyword>
<dbReference type="InterPro" id="IPR012337">
    <property type="entry name" value="RNaseH-like_sf"/>
</dbReference>
<sequence length="979" mass="110517">MSVAEQNKRELIYINEDKVLPARYGPHSDGECVWYLDTWATNHMTGGTANVFSIGQAEEGGCKISIKDGVLAILEQNGTLLMKTSRSPNRLYRISLKIGSPICLLAKSGDKAWLWHARLGHVNFDTIKRLGTSGLVQGVPAIEHPSQLCEACLAGKHTRQSFLSQSTFRAEAPLDQVYADLCGPITPATNAGNRYILLFVDDNSRFMWPYMLKTKDEALEKFKNFKALVENQYRKKIKVLSTDRGGEFTSNEFKEFCEKSWITRQLTAPYTPQQNGIVERRNRTVMSTTRSILNAMKMPQEFWAEVVRHSIYVLNRLPTKILKDQTPYEALKGNKPRVDHLKVFGCVGFVKTPSQLTRKLDDRSTTMVNLGIEPGTKAYRMYDVEGRRLVVSRDVVFIETQGWDWNKHQEQDHSSQIDFVIHSTPLEEDPSIVERGRQNSDISSPARSQVGSPAQRNGPLSAGETSSSSTGSSFSSPKSTVAGRGPMLPDSVTRIYGNSDPSMAESETYDDTPPQGTKSLHEIYELLLTEGEPTSFKEAAGNKEWERAMETKLLASIEKNHTWELTDLPSGHRPIGLKWIYKIKRNASGDITRYKARLVAKGYIQQYGVDYEEVFAHVARIETVQLILALAAQRGWNVHHLDLKTAFLHGEFKEEVFVSQPEGYVKKGKERMVYKLSKALYGLKQAPRDWNTKLDSVLKECDFQKCKLEQTVYVKRSREGSLLVGIYADDLIVTGTSVEMIERFKRQMERRIEMSDLGPLSYYLGLEVMQEDDGIKIKQSSYDKKILQQEGMWECNPTKYPMEPGLKLAKDDGSNLVDATAYRRIVGCLRYLTHSRPDLAYSVGYVSRYMQGPRSFSDSSLLADCDDGKGTTGLVFYFDDGPISWCSQKQPTVALSSCESEFMAATMAACQAIWLQGLLAEITGASEEMIIIRVDNKSAIDLMKNPVSHGRIKHIDRKYHFIRECVEKNKIKVEYVSGD</sequence>
<dbReference type="GO" id="GO:0003676">
    <property type="term" value="F:nucleic acid binding"/>
    <property type="evidence" value="ECO:0007669"/>
    <property type="project" value="InterPro"/>
</dbReference>
<evidence type="ECO:0000259" key="4">
    <source>
        <dbReference type="PROSITE" id="PS50994"/>
    </source>
</evidence>
<dbReference type="InterPro" id="IPR013103">
    <property type="entry name" value="RVT_2"/>
</dbReference>
<evidence type="ECO:0000256" key="3">
    <source>
        <dbReference type="SAM" id="MobiDB-lite"/>
    </source>
</evidence>
<evidence type="ECO:0000256" key="2">
    <source>
        <dbReference type="ARBA" id="ARBA00022801"/>
    </source>
</evidence>
<accession>A0A5N6MZI8</accession>
<feature type="compositionally biased region" description="Low complexity" evidence="3">
    <location>
        <begin position="465"/>
        <end position="480"/>
    </location>
</feature>
<name>A0A5N6MZI8_9ASTR</name>
<gene>
    <name evidence="5" type="ORF">E3N88_28464</name>
</gene>
<dbReference type="SUPFAM" id="SSF56672">
    <property type="entry name" value="DNA/RNA polymerases"/>
    <property type="match status" value="1"/>
</dbReference>
<dbReference type="GO" id="GO:0016787">
    <property type="term" value="F:hydrolase activity"/>
    <property type="evidence" value="ECO:0007669"/>
    <property type="project" value="UniProtKB-KW"/>
</dbReference>
<dbReference type="GO" id="GO:0046872">
    <property type="term" value="F:metal ion binding"/>
    <property type="evidence" value="ECO:0007669"/>
    <property type="project" value="UniProtKB-KW"/>
</dbReference>
<dbReference type="Pfam" id="PF25597">
    <property type="entry name" value="SH3_retrovirus"/>
    <property type="match status" value="1"/>
</dbReference>
<feature type="region of interest" description="Disordered" evidence="3">
    <location>
        <begin position="424"/>
        <end position="517"/>
    </location>
</feature>
<reference evidence="5 6" key="1">
    <citation type="submission" date="2019-05" db="EMBL/GenBank/DDBJ databases">
        <title>Mikania micrantha, genome provides insights into the molecular mechanism of rapid growth.</title>
        <authorList>
            <person name="Liu B."/>
        </authorList>
    </citation>
    <scope>NUCLEOTIDE SEQUENCE [LARGE SCALE GENOMIC DNA]</scope>
    <source>
        <strain evidence="5">NLD-2019</strain>
        <tissue evidence="5">Leaf</tissue>
    </source>
</reference>
<evidence type="ECO:0000256" key="1">
    <source>
        <dbReference type="ARBA" id="ARBA00022723"/>
    </source>
</evidence>
<dbReference type="InterPro" id="IPR036397">
    <property type="entry name" value="RNaseH_sf"/>
</dbReference>
<keyword evidence="6" id="KW-1185">Reference proteome</keyword>
<dbReference type="PANTHER" id="PTHR42648:SF25">
    <property type="entry name" value="RNA-DIRECTED DNA POLYMERASE"/>
    <property type="match status" value="1"/>
</dbReference>
<dbReference type="AlphaFoldDB" id="A0A5N6MZI8"/>
<dbReference type="Proteomes" id="UP000326396">
    <property type="component" value="Linkage Group LG4"/>
</dbReference>
<dbReference type="Pfam" id="PF13976">
    <property type="entry name" value="gag_pre-integrs"/>
    <property type="match status" value="1"/>
</dbReference>
<dbReference type="InterPro" id="IPR057670">
    <property type="entry name" value="SH3_retrovirus"/>
</dbReference>
<dbReference type="Pfam" id="PF00665">
    <property type="entry name" value="rve"/>
    <property type="match status" value="1"/>
</dbReference>
<dbReference type="InterPro" id="IPR025724">
    <property type="entry name" value="GAG-pre-integrase_dom"/>
</dbReference>
<dbReference type="EMBL" id="SZYD01000014">
    <property type="protein sequence ID" value="KAD4179873.1"/>
    <property type="molecule type" value="Genomic_DNA"/>
</dbReference>
<dbReference type="OrthoDB" id="2013098at2759"/>
<proteinExistence type="predicted"/>
<comment type="caution">
    <text evidence="5">The sequence shown here is derived from an EMBL/GenBank/DDBJ whole genome shotgun (WGS) entry which is preliminary data.</text>
</comment>
<dbReference type="CDD" id="cd09272">
    <property type="entry name" value="RNase_HI_RT_Ty1"/>
    <property type="match status" value="1"/>
</dbReference>
<feature type="compositionally biased region" description="Polar residues" evidence="3">
    <location>
        <begin position="439"/>
        <end position="455"/>
    </location>
</feature>
<dbReference type="SUPFAM" id="SSF53098">
    <property type="entry name" value="Ribonuclease H-like"/>
    <property type="match status" value="1"/>
</dbReference>
<protein>
    <recommendedName>
        <fullName evidence="4">Integrase catalytic domain-containing protein</fullName>
    </recommendedName>
</protein>
<dbReference type="Gene3D" id="3.30.420.10">
    <property type="entry name" value="Ribonuclease H-like superfamily/Ribonuclease H"/>
    <property type="match status" value="1"/>
</dbReference>